<feature type="domain" description="F-box" evidence="1">
    <location>
        <begin position="8"/>
        <end position="54"/>
    </location>
</feature>
<dbReference type="Proteomes" id="UP001365542">
    <property type="component" value="Unassembled WGS sequence"/>
</dbReference>
<evidence type="ECO:0000313" key="3">
    <source>
        <dbReference type="Proteomes" id="UP001365542"/>
    </source>
</evidence>
<name>A0AAV9WZI8_9PEZI</name>
<organism evidence="2 3">
    <name type="scientific">Orbilia ellipsospora</name>
    <dbReference type="NCBI Taxonomy" id="2528407"/>
    <lineage>
        <taxon>Eukaryota</taxon>
        <taxon>Fungi</taxon>
        <taxon>Dikarya</taxon>
        <taxon>Ascomycota</taxon>
        <taxon>Pezizomycotina</taxon>
        <taxon>Orbiliomycetes</taxon>
        <taxon>Orbiliales</taxon>
        <taxon>Orbiliaceae</taxon>
        <taxon>Orbilia</taxon>
    </lineage>
</organism>
<dbReference type="InterPro" id="IPR001810">
    <property type="entry name" value="F-box_dom"/>
</dbReference>
<dbReference type="EMBL" id="JAVHJO010000013">
    <property type="protein sequence ID" value="KAK6530231.1"/>
    <property type="molecule type" value="Genomic_DNA"/>
</dbReference>
<dbReference type="SUPFAM" id="SSF81383">
    <property type="entry name" value="F-box domain"/>
    <property type="match status" value="1"/>
</dbReference>
<dbReference type="CDD" id="cd09917">
    <property type="entry name" value="F-box_SF"/>
    <property type="match status" value="1"/>
</dbReference>
<evidence type="ECO:0000313" key="2">
    <source>
        <dbReference type="EMBL" id="KAK6530231.1"/>
    </source>
</evidence>
<proteinExistence type="predicted"/>
<dbReference type="PROSITE" id="PS50181">
    <property type="entry name" value="FBOX"/>
    <property type="match status" value="1"/>
</dbReference>
<sequence>MPNTRNPLLTLLTLPPELHLEILSLLSFEDQIHTSQTCTHLHHLLRQTGSLRRTRYTPVEWEGRPHPTTQILPPSHFPFSKTHVLLQNGSPVFHGRLVCTVRDGKVLKYGFHRTGNGSTVTGYHWPGKPDSYDPDTETFVYTNKPRVDAQPELSSKDATMEYKKGSESEAETVVLIKGRNVYRLEICDISTSWVLGEPFMSPFLQLQQAARTRDHTAGMHMGCTMTKVYLEAWIYGAKSLITTGILQDELDVTKDTSLKEWVDLVIRKIWPKAEAISDAVAEKEEVKISIVVVRDWEEEAWRVFVMVWTALYEGGDMIWLPGEKQGYVAMTKGQWEAMRGV</sequence>
<comment type="caution">
    <text evidence="2">The sequence shown here is derived from an EMBL/GenBank/DDBJ whole genome shotgun (WGS) entry which is preliminary data.</text>
</comment>
<evidence type="ECO:0000259" key="1">
    <source>
        <dbReference type="PROSITE" id="PS50181"/>
    </source>
</evidence>
<keyword evidence="3" id="KW-1185">Reference proteome</keyword>
<reference evidence="2 3" key="1">
    <citation type="submission" date="2019-10" db="EMBL/GenBank/DDBJ databases">
        <authorList>
            <person name="Palmer J.M."/>
        </authorList>
    </citation>
    <scope>NUCLEOTIDE SEQUENCE [LARGE SCALE GENOMIC DNA]</scope>
    <source>
        <strain evidence="2 3">TWF694</strain>
    </source>
</reference>
<accession>A0AAV9WZI8</accession>
<protein>
    <recommendedName>
        <fullName evidence="1">F-box domain-containing protein</fullName>
    </recommendedName>
</protein>
<dbReference type="Pfam" id="PF00646">
    <property type="entry name" value="F-box"/>
    <property type="match status" value="1"/>
</dbReference>
<gene>
    <name evidence="2" type="ORF">TWF694_003595</name>
</gene>
<dbReference type="AlphaFoldDB" id="A0AAV9WZI8"/>
<dbReference type="InterPro" id="IPR036047">
    <property type="entry name" value="F-box-like_dom_sf"/>
</dbReference>